<organism evidence="1 2">
    <name type="scientific">Larkinella bovis</name>
    <dbReference type="NCBI Taxonomy" id="683041"/>
    <lineage>
        <taxon>Bacteria</taxon>
        <taxon>Pseudomonadati</taxon>
        <taxon>Bacteroidota</taxon>
        <taxon>Cytophagia</taxon>
        <taxon>Cytophagales</taxon>
        <taxon>Spirosomataceae</taxon>
        <taxon>Larkinella</taxon>
    </lineage>
</organism>
<protein>
    <submittedName>
        <fullName evidence="1">Uncharacterized protein</fullName>
    </submittedName>
</protein>
<dbReference type="EMBL" id="JBHSMA010000001">
    <property type="protein sequence ID" value="MFC5407954.1"/>
    <property type="molecule type" value="Genomic_DNA"/>
</dbReference>
<evidence type="ECO:0000313" key="1">
    <source>
        <dbReference type="EMBL" id="MFC5407954.1"/>
    </source>
</evidence>
<gene>
    <name evidence="1" type="ORF">ACFPMF_01445</name>
</gene>
<keyword evidence="2" id="KW-1185">Reference proteome</keyword>
<dbReference type="RefSeq" id="WP_379840644.1">
    <property type="nucleotide sequence ID" value="NZ_JBHSMA010000001.1"/>
</dbReference>
<comment type="caution">
    <text evidence="1">The sequence shown here is derived from an EMBL/GenBank/DDBJ whole genome shotgun (WGS) entry which is preliminary data.</text>
</comment>
<sequence length="80" mass="9182">MGKRLIRIRTTDLFNNRITDPDHRLINSELNVVFRDGRTLHGRLTGVQGTELSVRDNRGHSHTVPLHTVDEIILDEKAPF</sequence>
<proteinExistence type="predicted"/>
<name>A0ABW0I3T1_9BACT</name>
<reference evidence="2" key="1">
    <citation type="journal article" date="2019" name="Int. J. Syst. Evol. Microbiol.">
        <title>The Global Catalogue of Microorganisms (GCM) 10K type strain sequencing project: providing services to taxonomists for standard genome sequencing and annotation.</title>
        <authorList>
            <consortium name="The Broad Institute Genomics Platform"/>
            <consortium name="The Broad Institute Genome Sequencing Center for Infectious Disease"/>
            <person name="Wu L."/>
            <person name="Ma J."/>
        </authorList>
    </citation>
    <scope>NUCLEOTIDE SEQUENCE [LARGE SCALE GENOMIC DNA]</scope>
    <source>
        <strain evidence="2">CCUG 55250</strain>
    </source>
</reference>
<dbReference type="Proteomes" id="UP001596106">
    <property type="component" value="Unassembled WGS sequence"/>
</dbReference>
<evidence type="ECO:0000313" key="2">
    <source>
        <dbReference type="Proteomes" id="UP001596106"/>
    </source>
</evidence>
<accession>A0ABW0I3T1</accession>